<gene>
    <name evidence="2" type="ORF">AR543_02570</name>
</gene>
<sequence length="193" mass="22773">MRTIDYSNYYWQDDRIRLRALAPEDWEDHYINRFDTPARRLLECAVELPPTMVEAQQFTETYAGFANNRLMFTMESLDGENVGALNLNSIDERNGTFSIGIQVDRDHRGKGYGTRAIHLLLKYAFFERRLNKFNNYVLEGNIASATMLRKVGCIQEGIRRQMFYTDGRYQDCILFGMTKDEYVQFLEWKEVQD</sequence>
<evidence type="ECO:0000259" key="1">
    <source>
        <dbReference type="PROSITE" id="PS51186"/>
    </source>
</evidence>
<dbReference type="PANTHER" id="PTHR43441:SF10">
    <property type="entry name" value="ACETYLTRANSFERASE"/>
    <property type="match status" value="1"/>
</dbReference>
<dbReference type="STRING" id="1616788.AR543_02570"/>
<dbReference type="PANTHER" id="PTHR43441">
    <property type="entry name" value="RIBOSOMAL-PROTEIN-SERINE ACETYLTRANSFERASE"/>
    <property type="match status" value="1"/>
</dbReference>
<evidence type="ECO:0000313" key="2">
    <source>
        <dbReference type="EMBL" id="ANF95026.1"/>
    </source>
</evidence>
<dbReference type="GO" id="GO:1990189">
    <property type="term" value="F:protein N-terminal-serine acetyltransferase activity"/>
    <property type="evidence" value="ECO:0007669"/>
    <property type="project" value="TreeGrafter"/>
</dbReference>
<dbReference type="EMBL" id="CP013023">
    <property type="protein sequence ID" value="ANF95026.1"/>
    <property type="molecule type" value="Genomic_DNA"/>
</dbReference>
<dbReference type="RefSeq" id="WP_060531587.1">
    <property type="nucleotide sequence ID" value="NZ_CP013023.1"/>
</dbReference>
<dbReference type="KEGG" id="pbv:AR543_02570"/>
<organism evidence="2 3">
    <name type="scientific">Paenibacillus bovis</name>
    <dbReference type="NCBI Taxonomy" id="1616788"/>
    <lineage>
        <taxon>Bacteria</taxon>
        <taxon>Bacillati</taxon>
        <taxon>Bacillota</taxon>
        <taxon>Bacilli</taxon>
        <taxon>Bacillales</taxon>
        <taxon>Paenibacillaceae</taxon>
        <taxon>Paenibacillus</taxon>
    </lineage>
</organism>
<dbReference type="Gene3D" id="3.40.630.30">
    <property type="match status" value="1"/>
</dbReference>
<dbReference type="SUPFAM" id="SSF55729">
    <property type="entry name" value="Acyl-CoA N-acyltransferases (Nat)"/>
    <property type="match status" value="1"/>
</dbReference>
<evidence type="ECO:0000313" key="3">
    <source>
        <dbReference type="Proteomes" id="UP000078148"/>
    </source>
</evidence>
<dbReference type="OrthoDB" id="9795206at2"/>
<feature type="domain" description="N-acetyltransferase" evidence="1">
    <location>
        <begin position="16"/>
        <end position="193"/>
    </location>
</feature>
<dbReference type="Proteomes" id="UP000078148">
    <property type="component" value="Chromosome"/>
</dbReference>
<protein>
    <submittedName>
        <fullName evidence="2">Acetyltransferase</fullName>
    </submittedName>
</protein>
<name>A0A172ZBK2_9BACL</name>
<reference evidence="2 3" key="2">
    <citation type="journal article" date="2016" name="Int. J. Syst. Evol. Microbiol.">
        <title>Paenibacillus bovis sp. nov., isolated from raw yak (Bos grunniens) milk.</title>
        <authorList>
            <person name="Gao C."/>
            <person name="Han J."/>
            <person name="Liu Z."/>
            <person name="Xu X."/>
            <person name="Hang F."/>
            <person name="Wu Z."/>
        </authorList>
    </citation>
    <scope>NUCLEOTIDE SEQUENCE [LARGE SCALE GENOMIC DNA]</scope>
    <source>
        <strain evidence="2 3">BD3526</strain>
    </source>
</reference>
<dbReference type="InterPro" id="IPR016181">
    <property type="entry name" value="Acyl_CoA_acyltransferase"/>
</dbReference>
<keyword evidence="2" id="KW-0808">Transferase</keyword>
<dbReference type="GO" id="GO:0008999">
    <property type="term" value="F:protein-N-terminal-alanine acetyltransferase activity"/>
    <property type="evidence" value="ECO:0007669"/>
    <property type="project" value="TreeGrafter"/>
</dbReference>
<dbReference type="InterPro" id="IPR000182">
    <property type="entry name" value="GNAT_dom"/>
</dbReference>
<dbReference type="CDD" id="cd04301">
    <property type="entry name" value="NAT_SF"/>
    <property type="match status" value="1"/>
</dbReference>
<keyword evidence="3" id="KW-1185">Reference proteome</keyword>
<proteinExistence type="predicted"/>
<dbReference type="PROSITE" id="PS51186">
    <property type="entry name" value="GNAT"/>
    <property type="match status" value="1"/>
</dbReference>
<dbReference type="AlphaFoldDB" id="A0A172ZBK2"/>
<reference evidence="3" key="1">
    <citation type="submission" date="2015-10" db="EMBL/GenBank/DDBJ databases">
        <title>Genome of Paenibacillus bovis sp. nov.</title>
        <authorList>
            <person name="Wu Z."/>
            <person name="Gao C."/>
            <person name="Liu Z."/>
            <person name="Zheng H."/>
        </authorList>
    </citation>
    <scope>NUCLEOTIDE SEQUENCE [LARGE SCALE GENOMIC DNA]</scope>
    <source>
        <strain evidence="3">BD3526</strain>
    </source>
</reference>
<dbReference type="Pfam" id="PF13302">
    <property type="entry name" value="Acetyltransf_3"/>
    <property type="match status" value="1"/>
</dbReference>
<dbReference type="GO" id="GO:0005737">
    <property type="term" value="C:cytoplasm"/>
    <property type="evidence" value="ECO:0007669"/>
    <property type="project" value="TreeGrafter"/>
</dbReference>
<dbReference type="InterPro" id="IPR051908">
    <property type="entry name" value="Ribosomal_N-acetyltransferase"/>
</dbReference>
<accession>A0A172ZBK2</accession>